<dbReference type="AlphaFoldDB" id="A0A7S1FW26"/>
<gene>
    <name evidence="2" type="ORF">CHYS00102_LOCUS20403</name>
</gene>
<accession>A0A7S1FW26</accession>
<dbReference type="EMBL" id="HBFR01028140">
    <property type="protein sequence ID" value="CAD8893194.1"/>
    <property type="molecule type" value="Transcribed_RNA"/>
</dbReference>
<protein>
    <submittedName>
        <fullName evidence="2">Uncharacterized protein</fullName>
    </submittedName>
</protein>
<organism evidence="2">
    <name type="scientific">Corethron hystrix</name>
    <dbReference type="NCBI Taxonomy" id="216773"/>
    <lineage>
        <taxon>Eukaryota</taxon>
        <taxon>Sar</taxon>
        <taxon>Stramenopiles</taxon>
        <taxon>Ochrophyta</taxon>
        <taxon>Bacillariophyta</taxon>
        <taxon>Coscinodiscophyceae</taxon>
        <taxon>Corethrophycidae</taxon>
        <taxon>Corethrales</taxon>
        <taxon>Corethraceae</taxon>
        <taxon>Corethron</taxon>
    </lineage>
</organism>
<reference evidence="2" key="1">
    <citation type="submission" date="2021-01" db="EMBL/GenBank/DDBJ databases">
        <authorList>
            <person name="Corre E."/>
            <person name="Pelletier E."/>
            <person name="Niang G."/>
            <person name="Scheremetjew M."/>
            <person name="Finn R."/>
            <person name="Kale V."/>
            <person name="Holt S."/>
            <person name="Cochrane G."/>
            <person name="Meng A."/>
            <person name="Brown T."/>
            <person name="Cohen L."/>
        </authorList>
    </citation>
    <scope>NUCLEOTIDE SEQUENCE</scope>
    <source>
        <strain evidence="2">308</strain>
    </source>
</reference>
<feature type="region of interest" description="Disordered" evidence="1">
    <location>
        <begin position="39"/>
        <end position="59"/>
    </location>
</feature>
<evidence type="ECO:0000313" key="2">
    <source>
        <dbReference type="EMBL" id="CAD8893194.1"/>
    </source>
</evidence>
<feature type="compositionally biased region" description="Basic and acidic residues" evidence="1">
    <location>
        <begin position="320"/>
        <end position="334"/>
    </location>
</feature>
<name>A0A7S1FW26_9STRA</name>
<evidence type="ECO:0000256" key="1">
    <source>
        <dbReference type="SAM" id="MobiDB-lite"/>
    </source>
</evidence>
<feature type="region of interest" description="Disordered" evidence="1">
    <location>
        <begin position="311"/>
        <end position="334"/>
    </location>
</feature>
<proteinExistence type="predicted"/>
<sequence>MGIMKNHRIHIFPPLGLVLGLFLIVLLFLHKVNSFSLGKNHDRSTGCSSTNTNKHKNKNLTRVSKLSALGLFPESKGGKSKIETPIPNLEDNGVLLVADDVRVGVNEEKEIEKESSKTEKLRFGGKNSYTSQIVPIPADADLQNIHEFFATFEHQKILLTGGKNESSEMEELDVQSDSVDSQKWVENARFLGGDEPNFDRDRVHKVIPPGIKIVTLEVLPLSVIGTKIRSTAPNDVEGFRMPEFQAVLIDDQPTAIGPRFSVWLFNKIVYGGNPNVKVKAEAGGKEEKIASASKERRRDEKAMLRFWAERRPVSQQSDPRLGKHSDSDLDSSTKSEYRSESYDLVFRGEAELWLEFEFPTILLRFFPLSKEKAEELCSDAISRALNINLQPAVEKFTEMYLESKIWKSNDTRIIN</sequence>